<reference evidence="1" key="1">
    <citation type="submission" date="2020-05" db="EMBL/GenBank/DDBJ databases">
        <authorList>
            <person name="Chiriac C."/>
            <person name="Salcher M."/>
            <person name="Ghai R."/>
            <person name="Kavagutti S V."/>
        </authorList>
    </citation>
    <scope>NUCLEOTIDE SEQUENCE</scope>
</reference>
<dbReference type="EMBL" id="LR798315">
    <property type="protein sequence ID" value="CAB5222828.1"/>
    <property type="molecule type" value="Genomic_DNA"/>
</dbReference>
<protein>
    <submittedName>
        <fullName evidence="1">Uncharacterized protein</fullName>
    </submittedName>
</protein>
<organism evidence="1">
    <name type="scientific">uncultured Caudovirales phage</name>
    <dbReference type="NCBI Taxonomy" id="2100421"/>
    <lineage>
        <taxon>Viruses</taxon>
        <taxon>Duplodnaviria</taxon>
        <taxon>Heunggongvirae</taxon>
        <taxon>Uroviricota</taxon>
        <taxon>Caudoviricetes</taxon>
        <taxon>Peduoviridae</taxon>
        <taxon>Maltschvirus</taxon>
        <taxon>Maltschvirus maltsch</taxon>
    </lineage>
</organism>
<gene>
    <name evidence="1" type="ORF">UFOVP369_35</name>
</gene>
<accession>A0A6J7X171</accession>
<sequence>MAELIDEVLVNELEASSLNDMVKSDSLEEPKVKEKVETNPIDEEVPDKYRGKSLKDIVAMHQEAEKLIGRQGSEVGDLRKIVDDFIKTQTTKDSKVDEVATTDEDFFIEPKSAVNRAIDNHPAIKEAQHASLSMKRAETVSRLKQEFPDAMEVVQSPDFAKWIEGSKVRTELFVRAETQYDYDSAKELLDNWKERQTLSKKVTETSKVDRDQQLKAADIGNNNGTSETVAKKKYRRQDIMKLMTTDPDRYDAMSNEIMAAYREGRVI</sequence>
<name>A0A6J7X171_9CAUD</name>
<proteinExistence type="predicted"/>
<evidence type="ECO:0000313" key="1">
    <source>
        <dbReference type="EMBL" id="CAB5222828.1"/>
    </source>
</evidence>